<keyword evidence="9 11" id="KW-0472">Membrane</keyword>
<dbReference type="Gene3D" id="3.80.10.10">
    <property type="entry name" value="Ribonuclease Inhibitor"/>
    <property type="match status" value="2"/>
</dbReference>
<organism evidence="14 15">
    <name type="scientific">Mytilus galloprovincialis</name>
    <name type="common">Mediterranean mussel</name>
    <dbReference type="NCBI Taxonomy" id="29158"/>
    <lineage>
        <taxon>Eukaryota</taxon>
        <taxon>Metazoa</taxon>
        <taxon>Spiralia</taxon>
        <taxon>Lophotrochozoa</taxon>
        <taxon>Mollusca</taxon>
        <taxon>Bivalvia</taxon>
        <taxon>Autobranchia</taxon>
        <taxon>Pteriomorphia</taxon>
        <taxon>Mytilida</taxon>
        <taxon>Mytiloidea</taxon>
        <taxon>Mytilidae</taxon>
        <taxon>Mytilinae</taxon>
        <taxon>Mytilus</taxon>
    </lineage>
</organism>
<dbReference type="Pfam" id="PF01582">
    <property type="entry name" value="TIR"/>
    <property type="match status" value="1"/>
</dbReference>
<dbReference type="GO" id="GO:0005886">
    <property type="term" value="C:plasma membrane"/>
    <property type="evidence" value="ECO:0007669"/>
    <property type="project" value="TreeGrafter"/>
</dbReference>
<evidence type="ECO:0000256" key="5">
    <source>
        <dbReference type="ARBA" id="ARBA00022729"/>
    </source>
</evidence>
<dbReference type="InterPro" id="IPR032675">
    <property type="entry name" value="LRR_dom_sf"/>
</dbReference>
<evidence type="ECO:0000256" key="1">
    <source>
        <dbReference type="ARBA" id="ARBA00004479"/>
    </source>
</evidence>
<dbReference type="InterPro" id="IPR000157">
    <property type="entry name" value="TIR_dom"/>
</dbReference>
<dbReference type="InterPro" id="IPR050541">
    <property type="entry name" value="LRR_TM_domain-containing"/>
</dbReference>
<keyword evidence="7 11" id="KW-1133">Transmembrane helix</keyword>
<evidence type="ECO:0000256" key="8">
    <source>
        <dbReference type="ARBA" id="ARBA00023125"/>
    </source>
</evidence>
<dbReference type="Pfam" id="PF03221">
    <property type="entry name" value="HTH_Tnp_Tc5"/>
    <property type="match status" value="1"/>
</dbReference>
<feature type="transmembrane region" description="Helical" evidence="11">
    <location>
        <begin position="753"/>
        <end position="774"/>
    </location>
</feature>
<dbReference type="InterPro" id="IPR003591">
    <property type="entry name" value="Leu-rich_rpt_typical-subtyp"/>
</dbReference>
<dbReference type="Pfam" id="PF13855">
    <property type="entry name" value="LRR_8"/>
    <property type="match status" value="1"/>
</dbReference>
<dbReference type="EMBL" id="UYJE01007945">
    <property type="protein sequence ID" value="VDI59482.1"/>
    <property type="molecule type" value="Genomic_DNA"/>
</dbReference>
<dbReference type="Gene3D" id="1.10.10.60">
    <property type="entry name" value="Homeodomain-like"/>
    <property type="match status" value="2"/>
</dbReference>
<dbReference type="InterPro" id="IPR000483">
    <property type="entry name" value="Cys-rich_flank_reg_C"/>
</dbReference>
<keyword evidence="5" id="KW-0732">Signal</keyword>
<evidence type="ECO:0000256" key="2">
    <source>
        <dbReference type="ARBA" id="ARBA00009634"/>
    </source>
</evidence>
<feature type="domain" description="TIR" evidence="12">
    <location>
        <begin position="972"/>
        <end position="1109"/>
    </location>
</feature>
<dbReference type="InterPro" id="IPR035897">
    <property type="entry name" value="Toll_tir_struct_dom_sf"/>
</dbReference>
<keyword evidence="15" id="KW-1185">Reference proteome</keyword>
<gene>
    <name evidence="14" type="ORF">MGAL_10B071172</name>
</gene>
<evidence type="ECO:0000256" key="9">
    <source>
        <dbReference type="ARBA" id="ARBA00023136"/>
    </source>
</evidence>
<evidence type="ECO:0000256" key="4">
    <source>
        <dbReference type="ARBA" id="ARBA00022692"/>
    </source>
</evidence>
<dbReference type="InterPro" id="IPR006600">
    <property type="entry name" value="HTH_CenpB_DNA-bd_dom"/>
</dbReference>
<dbReference type="Pfam" id="PF03184">
    <property type="entry name" value="DDE_1"/>
    <property type="match status" value="1"/>
</dbReference>
<dbReference type="PANTHER" id="PTHR24369:SF216">
    <property type="entry name" value="CD180 MOLECULE"/>
    <property type="match status" value="1"/>
</dbReference>
<evidence type="ECO:0000313" key="14">
    <source>
        <dbReference type="EMBL" id="VDI59482.1"/>
    </source>
</evidence>
<comment type="similarity">
    <text evidence="2">Belongs to the Toll-like receptor family.</text>
</comment>
<dbReference type="InterPro" id="IPR004875">
    <property type="entry name" value="DDE_SF_endonuclease_dom"/>
</dbReference>
<protein>
    <recommendedName>
        <fullName evidence="16">HTH CENPB-type domain-containing protein</fullName>
    </recommendedName>
</protein>
<proteinExistence type="inferred from homology"/>
<sequence>MGISKKCYFFSGIDGGSIKWLLCQMELKPFICPSLYNQDSKPVNTIGRFIKIHSADNCDLNTTDIINDYNFPNESMTVGFFVFICDEYIKISFRQLENATIISNLMSYVQLYKCSFDIEGIDPFFVITNTRVLTILTANFTSFQALDNRSSCHGSKNIQALGLKCIHNDITNFIQYMFNCNNETSKVKEILVSQCKGAINQQMLRKIFPDLQTLEVDKCDLKGKVEFPWSINDAFLTDNLSRSEYLQNHLIKSFHLNIPYNIFRRQISLINNGLTTRSSIQLSRKLHFFRISKNNISFFDEDIFKNVEGLQVVILTELGLREIRGLTFSGLTELLHLDLSKNELGDLPSGVFDQLSSLTFLSLANNSLTVLPKQVFFHLNKLISLDLGYNKILTVGQEIFPVNSVALNSVILKNNPLRDFPVTLLYIRGLKTIDVRFTNINFQNMTALLEHVDPTSLIRSVESSSSSIDSDYLQTTTTWRKIDLSHSNVTGFLIKTNASAHAKRMLLIILKHFKFVFLAQSFKCYSDILPFNKLMLNLTESGYWTGEEYFYTEWTCKLPFEFQGRAVLRLKAEETYSVVNITDCPPLCECYIREMFNVTIVNCRDKELNTLPENMPSGMLDIWLENNNISKLTVRKYLGNIRQLLISNNNLGEIEPDALKKMINIKRLTLDNNLLMHIPENIKDLDIDAISLQNNLFACDCNSLWFKKWLTVNIDLIENIHDITCHSENNAQPIVLLHDNKFVCHDRTVHQSYVIPVVVGILLTFIALFLGFYFRVEIKVLIYVTFELHPFDRQKCDKREIIDLTIIHAKDSSEFVEEKLVFPLKQMQFVVFSVANDFVAGYSLQENVSSAVLQSKHVLLILSDEMFANTVLMDYTWAECQNKIKVNRANFLLVTSVTENNVVTALNKDVQKYIKLHKHLKYRNALFLSKIKYTLRSYSKNNLGASQDNLMVNMNTNIVFPFERELKITKGHEYDLFFCYSCDERDYCQNNLIPRLERESYRICTPDSHFHPGACILTNIGLAVESSSHTIFVTSSLETLDDLQLFAFQRAIEKTRLSKYNHLIVIFLQDKTSKIDDRDIKDYLNSYVYLDVTDQNYKQYSPERLKRAINAVKNGNSSYKAAKEFNIHTSVIRRNLRNGNTNFPTRVLNNEEEQSLVTYIEYCYQRNFPLTRKMIKMFVRQIMKKMGREIPNQKGPSNKWYRSFLKRHKDLSMKKPQIIDGGRQRMANLTVMKQHFDLLEETLKRLCIFDKGQFIFNMDETGFGKSTVIDKICTPKSSHSYTKMVTTSQHTTAVVCTSADGNVLPTMVIYEKSFPSGAYRRGIPEAWLFARSPNGYVDSELFIQWFKEIFLNSTSHLSQHNILLTMDNHESHLSIELIDLACAEPDSASITMGLYRNLGKL</sequence>
<keyword evidence="8" id="KW-0238">DNA-binding</keyword>
<accession>A0A8B6G6F9</accession>
<keyword evidence="4 11" id="KW-0812">Transmembrane</keyword>
<keyword evidence="10" id="KW-0675">Receptor</keyword>
<dbReference type="SMART" id="SM00255">
    <property type="entry name" value="TIR"/>
    <property type="match status" value="1"/>
</dbReference>
<dbReference type="PROSITE" id="PS51253">
    <property type="entry name" value="HTH_CENPB"/>
    <property type="match status" value="1"/>
</dbReference>
<evidence type="ECO:0000256" key="10">
    <source>
        <dbReference type="ARBA" id="ARBA00023170"/>
    </source>
</evidence>
<dbReference type="OrthoDB" id="1687175at2759"/>
<dbReference type="Gene3D" id="3.40.50.10140">
    <property type="entry name" value="Toll/interleukin-1 receptor homology (TIR) domain"/>
    <property type="match status" value="2"/>
</dbReference>
<dbReference type="SMART" id="SM00369">
    <property type="entry name" value="LRR_TYP"/>
    <property type="match status" value="5"/>
</dbReference>
<evidence type="ECO:0000256" key="6">
    <source>
        <dbReference type="ARBA" id="ARBA00022737"/>
    </source>
</evidence>
<evidence type="ECO:0000259" key="12">
    <source>
        <dbReference type="PROSITE" id="PS50104"/>
    </source>
</evidence>
<dbReference type="PROSITE" id="PS50104">
    <property type="entry name" value="TIR"/>
    <property type="match status" value="1"/>
</dbReference>
<dbReference type="Proteomes" id="UP000596742">
    <property type="component" value="Unassembled WGS sequence"/>
</dbReference>
<evidence type="ECO:0000256" key="7">
    <source>
        <dbReference type="ARBA" id="ARBA00022989"/>
    </source>
</evidence>
<dbReference type="InterPro" id="IPR001611">
    <property type="entry name" value="Leu-rich_rpt"/>
</dbReference>
<evidence type="ECO:0008006" key="16">
    <source>
        <dbReference type="Google" id="ProtNLM"/>
    </source>
</evidence>
<dbReference type="GO" id="GO:0007165">
    <property type="term" value="P:signal transduction"/>
    <property type="evidence" value="ECO:0007669"/>
    <property type="project" value="InterPro"/>
</dbReference>
<dbReference type="SMART" id="SM00674">
    <property type="entry name" value="CENPB"/>
    <property type="match status" value="1"/>
</dbReference>
<dbReference type="GO" id="GO:0003677">
    <property type="term" value="F:DNA binding"/>
    <property type="evidence" value="ECO:0007669"/>
    <property type="project" value="UniProtKB-KW"/>
</dbReference>
<evidence type="ECO:0000259" key="13">
    <source>
        <dbReference type="PROSITE" id="PS51253"/>
    </source>
</evidence>
<evidence type="ECO:0000256" key="3">
    <source>
        <dbReference type="ARBA" id="ARBA00022614"/>
    </source>
</evidence>
<reference evidence="14" key="1">
    <citation type="submission" date="2018-11" db="EMBL/GenBank/DDBJ databases">
        <authorList>
            <person name="Alioto T."/>
            <person name="Alioto T."/>
        </authorList>
    </citation>
    <scope>NUCLEOTIDE SEQUENCE</scope>
</reference>
<comment type="caution">
    <text evidence="14">The sequence shown here is derived from an EMBL/GenBank/DDBJ whole genome shotgun (WGS) entry which is preliminary data.</text>
</comment>
<name>A0A8B6G6F9_MYTGA</name>
<feature type="domain" description="HTH CENPB-type" evidence="13">
    <location>
        <begin position="1140"/>
        <end position="1214"/>
    </location>
</feature>
<dbReference type="SUPFAM" id="SSF52200">
    <property type="entry name" value="Toll/Interleukin receptor TIR domain"/>
    <property type="match status" value="2"/>
</dbReference>
<dbReference type="SUPFAM" id="SSF52058">
    <property type="entry name" value="L domain-like"/>
    <property type="match status" value="1"/>
</dbReference>
<evidence type="ECO:0000256" key="11">
    <source>
        <dbReference type="SAM" id="Phobius"/>
    </source>
</evidence>
<dbReference type="PANTHER" id="PTHR24369">
    <property type="entry name" value="ANTIGEN BSP, PUTATIVE-RELATED"/>
    <property type="match status" value="1"/>
</dbReference>
<keyword evidence="3" id="KW-0433">Leucine-rich repeat</keyword>
<dbReference type="SMART" id="SM00082">
    <property type="entry name" value="LRRCT"/>
    <property type="match status" value="1"/>
</dbReference>
<comment type="subcellular location">
    <subcellularLocation>
        <location evidence="1">Membrane</location>
        <topology evidence="1">Single-pass type I membrane protein</topology>
    </subcellularLocation>
</comment>
<evidence type="ECO:0000313" key="15">
    <source>
        <dbReference type="Proteomes" id="UP000596742"/>
    </source>
</evidence>
<keyword evidence="6" id="KW-0677">Repeat</keyword>